<sequence>MEAARLRLWSPAILHRRPHAYGRDTADEMSELCWMPVP</sequence>
<dbReference type="AlphaFoldDB" id="A0A6J4STT7"/>
<proteinExistence type="predicted"/>
<dbReference type="EMBL" id="CADCVX010000259">
    <property type="protein sequence ID" value="CAA9505000.1"/>
    <property type="molecule type" value="Genomic_DNA"/>
</dbReference>
<accession>A0A6J4STT7</accession>
<name>A0A6J4STT7_9SPHN</name>
<evidence type="ECO:0000313" key="1">
    <source>
        <dbReference type="EMBL" id="CAA9505000.1"/>
    </source>
</evidence>
<gene>
    <name evidence="1" type="ORF">AVDCRST_MAG91-1267</name>
</gene>
<reference evidence="1" key="1">
    <citation type="submission" date="2020-02" db="EMBL/GenBank/DDBJ databases">
        <authorList>
            <person name="Meier V. D."/>
        </authorList>
    </citation>
    <scope>NUCLEOTIDE SEQUENCE</scope>
    <source>
        <strain evidence="1">AVDCRST_MAG91</strain>
    </source>
</reference>
<protein>
    <submittedName>
        <fullName evidence="1">Uncharacterized protein</fullName>
    </submittedName>
</protein>
<organism evidence="1">
    <name type="scientific">uncultured Sphingomonadaceae bacterium</name>
    <dbReference type="NCBI Taxonomy" id="169976"/>
    <lineage>
        <taxon>Bacteria</taxon>
        <taxon>Pseudomonadati</taxon>
        <taxon>Pseudomonadota</taxon>
        <taxon>Alphaproteobacteria</taxon>
        <taxon>Sphingomonadales</taxon>
        <taxon>Sphingomonadaceae</taxon>
        <taxon>environmental samples</taxon>
    </lineage>
</organism>